<protein>
    <recommendedName>
        <fullName evidence="1">Type II secretion system protein K</fullName>
    </recommendedName>
</protein>
<keyword evidence="1" id="KW-0997">Cell inner membrane</keyword>
<sequence length="305" mass="32381">MTPPVRSNEAGIVLVNVLVILAIASSVVFLMLSSRDVALDRVALQADAARAEWLALGAEASVVDALRRDLDTGPEADHFNEPWALVIQEEAVLPTGRFSVAVKDAQARFDINLLAAGTLSPAIFLERLLAEVGQTPESARDISRVLSVTGPVARLEDLEAYGIPPQVLGALEPYADALPVPGTINLNTADPLLLRAMFNNRAAAARVQRLRDSRGEVTRDGLAEADVLRPENSGFTSRIFDVEVLAESGAARVALRSRILRTDDLSGKGVVVIRRSLVPPDSPPPTADAANESGPRIAPGAAVTR</sequence>
<dbReference type="GO" id="GO:0005886">
    <property type="term" value="C:plasma membrane"/>
    <property type="evidence" value="ECO:0007669"/>
    <property type="project" value="UniProtKB-SubCell"/>
</dbReference>
<feature type="region of interest" description="Disordered" evidence="2">
    <location>
        <begin position="276"/>
        <end position="305"/>
    </location>
</feature>
<keyword evidence="3" id="KW-0812">Transmembrane</keyword>
<accession>A0A369TLU5</accession>
<comment type="similarity">
    <text evidence="1">Belongs to the GSP K family.</text>
</comment>
<comment type="subcellular location">
    <subcellularLocation>
        <location evidence="1">Cell inner membrane</location>
    </subcellularLocation>
</comment>
<dbReference type="InterPro" id="IPR045584">
    <property type="entry name" value="Pilin-like"/>
</dbReference>
<name>A0A369TLU5_9RHOB</name>
<keyword evidence="1" id="KW-1003">Cell membrane</keyword>
<keyword evidence="1" id="KW-0813">Transport</keyword>
<dbReference type="Proteomes" id="UP000253977">
    <property type="component" value="Unassembled WGS sequence"/>
</dbReference>
<dbReference type="PIRSF" id="PIRSF002786">
    <property type="entry name" value="XcpX"/>
    <property type="match status" value="1"/>
</dbReference>
<dbReference type="EMBL" id="QPMK01000006">
    <property type="protein sequence ID" value="RDD66289.1"/>
    <property type="molecule type" value="Genomic_DNA"/>
</dbReference>
<dbReference type="InterPro" id="IPR005628">
    <property type="entry name" value="GspK"/>
</dbReference>
<dbReference type="AlphaFoldDB" id="A0A369TLU5"/>
<dbReference type="PANTHER" id="PTHR38831">
    <property type="entry name" value="TYPE II SECRETION SYSTEM PROTEIN K"/>
    <property type="match status" value="1"/>
</dbReference>
<evidence type="ECO:0000256" key="3">
    <source>
        <dbReference type="SAM" id="Phobius"/>
    </source>
</evidence>
<keyword evidence="5" id="KW-1185">Reference proteome</keyword>
<keyword evidence="3" id="KW-1133">Transmembrane helix</keyword>
<keyword evidence="1 3" id="KW-0472">Membrane</keyword>
<organism evidence="4 5">
    <name type="scientific">Thalassococcus profundi</name>
    <dbReference type="NCBI Taxonomy" id="2282382"/>
    <lineage>
        <taxon>Bacteria</taxon>
        <taxon>Pseudomonadati</taxon>
        <taxon>Pseudomonadota</taxon>
        <taxon>Alphaproteobacteria</taxon>
        <taxon>Rhodobacterales</taxon>
        <taxon>Roseobacteraceae</taxon>
        <taxon>Thalassococcus</taxon>
    </lineage>
</organism>
<dbReference type="OrthoDB" id="7860673at2"/>
<evidence type="ECO:0000313" key="5">
    <source>
        <dbReference type="Proteomes" id="UP000253977"/>
    </source>
</evidence>
<feature type="transmembrane region" description="Helical" evidence="3">
    <location>
        <begin position="12"/>
        <end position="32"/>
    </location>
</feature>
<reference evidence="4 5" key="1">
    <citation type="submission" date="2018-07" db="EMBL/GenBank/DDBJ databases">
        <title>Thalassococcus profundi sp. nov., a marine bacterium isolated from deep seawater of Okinawa Trough.</title>
        <authorList>
            <person name="Yu M."/>
        </authorList>
    </citation>
    <scope>NUCLEOTIDE SEQUENCE [LARGE SCALE GENOMIC DNA]</scope>
    <source>
        <strain evidence="4 5">WRAS1</strain>
    </source>
</reference>
<proteinExistence type="inferred from homology"/>
<evidence type="ECO:0000313" key="4">
    <source>
        <dbReference type="EMBL" id="RDD66289.1"/>
    </source>
</evidence>
<dbReference type="RefSeq" id="WP_114510861.1">
    <property type="nucleotide sequence ID" value="NZ_QPMK01000006.1"/>
</dbReference>
<dbReference type="PANTHER" id="PTHR38831:SF1">
    <property type="entry name" value="TYPE II SECRETION SYSTEM PROTEIN K-RELATED"/>
    <property type="match status" value="1"/>
</dbReference>
<comment type="caution">
    <text evidence="4">The sequence shown here is derived from an EMBL/GenBank/DDBJ whole genome shotgun (WGS) entry which is preliminary data.</text>
</comment>
<dbReference type="GO" id="GO:0009306">
    <property type="term" value="P:protein secretion"/>
    <property type="evidence" value="ECO:0007669"/>
    <property type="project" value="InterPro"/>
</dbReference>
<evidence type="ECO:0000256" key="2">
    <source>
        <dbReference type="SAM" id="MobiDB-lite"/>
    </source>
</evidence>
<dbReference type="Gene3D" id="3.30.1300.30">
    <property type="entry name" value="GSPII I/J protein-like"/>
    <property type="match status" value="1"/>
</dbReference>
<evidence type="ECO:0000256" key="1">
    <source>
        <dbReference type="PIRNR" id="PIRNR002786"/>
    </source>
</evidence>
<dbReference type="SUPFAM" id="SSF54523">
    <property type="entry name" value="Pili subunits"/>
    <property type="match status" value="1"/>
</dbReference>
<gene>
    <name evidence="4" type="ORF">DU478_10220</name>
</gene>